<dbReference type="InterPro" id="IPR001107">
    <property type="entry name" value="Band_7"/>
</dbReference>
<dbReference type="FunFam" id="3.30.479.30:FF:000004">
    <property type="entry name" value="Putative membrane protease family, stomatin"/>
    <property type="match status" value="1"/>
</dbReference>
<evidence type="ECO:0000256" key="3">
    <source>
        <dbReference type="ARBA" id="ARBA00022692"/>
    </source>
</evidence>
<dbReference type="RefSeq" id="WP_390291067.1">
    <property type="nucleotide sequence ID" value="NZ_JBHUDI010000011.1"/>
</dbReference>
<keyword evidence="3 6" id="KW-0812">Transmembrane</keyword>
<feature type="compositionally biased region" description="Acidic residues" evidence="5">
    <location>
        <begin position="356"/>
        <end position="368"/>
    </location>
</feature>
<dbReference type="InterPro" id="IPR001972">
    <property type="entry name" value="Stomatin_HflK_fam"/>
</dbReference>
<accession>A0ABD6BM75</accession>
<keyword evidence="6" id="KW-0472">Membrane</keyword>
<evidence type="ECO:0000256" key="5">
    <source>
        <dbReference type="SAM" id="MobiDB-lite"/>
    </source>
</evidence>
<sequence length="392" mass="43348">MEIPLVPLQTAGGALLIVGALVLVLVIAALLSAIEIVDAYEKRALTVFGEYRKLLEPGINFVPPFVSNTYRFDMRTQTLDVPRQEAITRDNSPVTADAVVYIKVMDAKKAFLQVDDYKRAVSNLAQTTLRAVLGDMELDDTLNKRQEINARIRQELDEPTDEWGIRVESVEVREVNPSKDVQRAMEQQTSAERKRRAMILEAQGERRSAVEKAEGDKQSEIIRAQGEKQSQILEAQGDAISTVLRARSAESMGERAVIDKGMETLADIGQGESTTFVMPQELTSLVGRYGKHLSGSDVEADGAELESREFDEETRELIGLDDIAEIIGEIDQEADMDVEAMEQEAQAIKEGKDPAEISDPDEVIEEMDQNFQQADGGTDVPIDDSEDTSTSN</sequence>
<evidence type="ECO:0000256" key="4">
    <source>
        <dbReference type="ARBA" id="ARBA00022989"/>
    </source>
</evidence>
<dbReference type="Proteomes" id="UP001597076">
    <property type="component" value="Unassembled WGS sequence"/>
</dbReference>
<dbReference type="PANTHER" id="PTHR43327:SF10">
    <property type="entry name" value="STOMATIN-LIKE PROTEIN 2, MITOCHONDRIAL"/>
    <property type="match status" value="1"/>
</dbReference>
<dbReference type="PANTHER" id="PTHR43327">
    <property type="entry name" value="STOMATIN-LIKE PROTEIN 2, MITOCHONDRIAL"/>
    <property type="match status" value="1"/>
</dbReference>
<comment type="subcellular location">
    <subcellularLocation>
        <location evidence="1">Membrane</location>
        <topology evidence="1">Single-pass membrane protein</topology>
    </subcellularLocation>
</comment>
<dbReference type="GO" id="GO:0098552">
    <property type="term" value="C:side of membrane"/>
    <property type="evidence" value="ECO:0007669"/>
    <property type="project" value="UniProtKB-ARBA"/>
</dbReference>
<dbReference type="InterPro" id="IPR036013">
    <property type="entry name" value="Band_7/SPFH_dom_sf"/>
</dbReference>
<keyword evidence="9" id="KW-1185">Reference proteome</keyword>
<feature type="compositionally biased region" description="Acidic residues" evidence="5">
    <location>
        <begin position="381"/>
        <end position="392"/>
    </location>
</feature>
<name>A0ABD6BM75_9EURY</name>
<dbReference type="GO" id="GO:0005886">
    <property type="term" value="C:plasma membrane"/>
    <property type="evidence" value="ECO:0007669"/>
    <property type="project" value="UniProtKB-ARBA"/>
</dbReference>
<evidence type="ECO:0000313" key="9">
    <source>
        <dbReference type="Proteomes" id="UP001597076"/>
    </source>
</evidence>
<evidence type="ECO:0000256" key="2">
    <source>
        <dbReference type="ARBA" id="ARBA00008164"/>
    </source>
</evidence>
<evidence type="ECO:0000259" key="7">
    <source>
        <dbReference type="SMART" id="SM00244"/>
    </source>
</evidence>
<dbReference type="Gene3D" id="3.30.479.30">
    <property type="entry name" value="Band 7 domain"/>
    <property type="match status" value="1"/>
</dbReference>
<dbReference type="EMBL" id="JBHUDI010000011">
    <property type="protein sequence ID" value="MFD1565691.1"/>
    <property type="molecule type" value="Genomic_DNA"/>
</dbReference>
<dbReference type="SMART" id="SM00244">
    <property type="entry name" value="PHB"/>
    <property type="match status" value="1"/>
</dbReference>
<dbReference type="InterPro" id="IPR050710">
    <property type="entry name" value="Band7/mec-2_domain"/>
</dbReference>
<protein>
    <submittedName>
        <fullName evidence="8">SPFH domain-containing protein</fullName>
    </submittedName>
</protein>
<evidence type="ECO:0000313" key="8">
    <source>
        <dbReference type="EMBL" id="MFD1565691.1"/>
    </source>
</evidence>
<dbReference type="PRINTS" id="PR00721">
    <property type="entry name" value="STOMATIN"/>
</dbReference>
<feature type="domain" description="Band 7" evidence="7">
    <location>
        <begin position="32"/>
        <end position="189"/>
    </location>
</feature>
<keyword evidence="4 6" id="KW-1133">Transmembrane helix</keyword>
<reference evidence="8 9" key="1">
    <citation type="journal article" date="2019" name="Int. J. Syst. Evol. Microbiol.">
        <title>The Global Catalogue of Microorganisms (GCM) 10K type strain sequencing project: providing services to taxonomists for standard genome sequencing and annotation.</title>
        <authorList>
            <consortium name="The Broad Institute Genomics Platform"/>
            <consortium name="The Broad Institute Genome Sequencing Center for Infectious Disease"/>
            <person name="Wu L."/>
            <person name="Ma J."/>
        </authorList>
    </citation>
    <scope>NUCLEOTIDE SEQUENCE [LARGE SCALE GENOMIC DNA]</scope>
    <source>
        <strain evidence="8 9">CGMCC 1.12230</strain>
    </source>
</reference>
<evidence type="ECO:0000256" key="1">
    <source>
        <dbReference type="ARBA" id="ARBA00004167"/>
    </source>
</evidence>
<feature type="transmembrane region" description="Helical" evidence="6">
    <location>
        <begin position="12"/>
        <end position="34"/>
    </location>
</feature>
<proteinExistence type="inferred from homology"/>
<dbReference type="AlphaFoldDB" id="A0ABD6BM75"/>
<comment type="similarity">
    <text evidence="2">Belongs to the band 7/mec-2 family.</text>
</comment>
<evidence type="ECO:0000256" key="6">
    <source>
        <dbReference type="SAM" id="Phobius"/>
    </source>
</evidence>
<dbReference type="Pfam" id="PF01145">
    <property type="entry name" value="Band_7"/>
    <property type="match status" value="1"/>
</dbReference>
<dbReference type="SUPFAM" id="SSF117892">
    <property type="entry name" value="Band 7/SPFH domain"/>
    <property type="match status" value="1"/>
</dbReference>
<gene>
    <name evidence="8" type="ORF">ACFR99_19380</name>
</gene>
<organism evidence="8 9">
    <name type="scientific">Haloarchaeobius amylolyticus</name>
    <dbReference type="NCBI Taxonomy" id="1198296"/>
    <lineage>
        <taxon>Archaea</taxon>
        <taxon>Methanobacteriati</taxon>
        <taxon>Methanobacteriota</taxon>
        <taxon>Stenosarchaea group</taxon>
        <taxon>Halobacteria</taxon>
        <taxon>Halobacteriales</taxon>
        <taxon>Halorubellaceae</taxon>
        <taxon>Haloarchaeobius</taxon>
    </lineage>
</organism>
<feature type="region of interest" description="Disordered" evidence="5">
    <location>
        <begin position="344"/>
        <end position="392"/>
    </location>
</feature>
<comment type="caution">
    <text evidence="8">The sequence shown here is derived from an EMBL/GenBank/DDBJ whole genome shotgun (WGS) entry which is preliminary data.</text>
</comment>